<dbReference type="InterPro" id="IPR026004">
    <property type="entry name" value="Septum_form"/>
</dbReference>
<dbReference type="PROSITE" id="PS51257">
    <property type="entry name" value="PROKAR_LIPOPROTEIN"/>
    <property type="match status" value="1"/>
</dbReference>
<name>A0A6J6XLC4_9ZZZZ</name>
<proteinExistence type="predicted"/>
<gene>
    <name evidence="2" type="ORF">UFOPK2975_01063</name>
</gene>
<accession>A0A6J6XLC4</accession>
<evidence type="ECO:0000259" key="1">
    <source>
        <dbReference type="Pfam" id="PF13845"/>
    </source>
</evidence>
<feature type="domain" description="Septum formation-related" evidence="1">
    <location>
        <begin position="34"/>
        <end position="130"/>
    </location>
</feature>
<dbReference type="EMBL" id="CAFAAG010000090">
    <property type="protein sequence ID" value="CAB4797572.1"/>
    <property type="molecule type" value="Genomic_DNA"/>
</dbReference>
<protein>
    <submittedName>
        <fullName evidence="2">Unannotated protein</fullName>
    </submittedName>
</protein>
<reference evidence="2" key="1">
    <citation type="submission" date="2020-05" db="EMBL/GenBank/DDBJ databases">
        <authorList>
            <person name="Chiriac C."/>
            <person name="Salcher M."/>
            <person name="Ghai R."/>
            <person name="Kavagutti S V."/>
        </authorList>
    </citation>
    <scope>NUCLEOTIDE SEQUENCE</scope>
</reference>
<evidence type="ECO:0000313" key="2">
    <source>
        <dbReference type="EMBL" id="CAB4797572.1"/>
    </source>
</evidence>
<dbReference type="Pfam" id="PF13845">
    <property type="entry name" value="Septum_form"/>
    <property type="match status" value="1"/>
</dbReference>
<dbReference type="AlphaFoldDB" id="A0A6J6XLC4"/>
<sequence length="149" mass="16175">MNAITIKRITFGIFAITFVISSCGKGAQGDSFGVVINVGDCSNSNLSQIVDKLELVPCDEPHALEAYSIVTSSATTYPGADALEVFAEQSCIDEFFGYVGVELPQSILYYTYVYPSVTSWNIKSDRSVVCFIYKATEPLLTKSVKGSKL</sequence>
<organism evidence="2">
    <name type="scientific">freshwater metagenome</name>
    <dbReference type="NCBI Taxonomy" id="449393"/>
    <lineage>
        <taxon>unclassified sequences</taxon>
        <taxon>metagenomes</taxon>
        <taxon>ecological metagenomes</taxon>
    </lineage>
</organism>